<name>A0ABN0CTB6_STRPO</name>
<keyword evidence="1 4" id="KW-0238">DNA-binding</keyword>
<protein>
    <submittedName>
        <fullName evidence="4">DNA-binding helix-turn-helix protein</fullName>
    </submittedName>
</protein>
<dbReference type="InterPro" id="IPR010982">
    <property type="entry name" value="Lambda_DNA-bd_dom_sf"/>
</dbReference>
<dbReference type="RefSeq" id="WP_003082570.1">
    <property type="nucleotide sequence ID" value="NZ_AEUU02000001.1"/>
</dbReference>
<accession>A0ABN0CTB6</accession>
<proteinExistence type="predicted"/>
<evidence type="ECO:0000256" key="1">
    <source>
        <dbReference type="ARBA" id="ARBA00023125"/>
    </source>
</evidence>
<reference evidence="4 5" key="1">
    <citation type="journal article" date="2014" name="Int. J. Syst. Evol. Microbiol.">
        <title>Phylogenomics and the dynamic genome evolution of the genus Streptococcus.</title>
        <authorList>
            <consortium name="The Broad Institute Genome Sequencing Platform"/>
            <person name="Richards V.P."/>
            <person name="Palmer S.R."/>
            <person name="Pavinski Bitar P.D."/>
            <person name="Qin X."/>
            <person name="Weinstock G.M."/>
            <person name="Highlander S.K."/>
            <person name="Town C.D."/>
            <person name="Burne R.A."/>
            <person name="Stanhope M.J."/>
        </authorList>
    </citation>
    <scope>NUCLEOTIDE SEQUENCE [LARGE SCALE GENOMIC DNA]</scope>
    <source>
        <strain evidence="4 5">Jelinkova 176</strain>
    </source>
</reference>
<keyword evidence="2" id="KW-0812">Transmembrane</keyword>
<dbReference type="PANTHER" id="PTHR46558">
    <property type="entry name" value="TRACRIPTIONAL REGULATORY PROTEIN-RELATED-RELATED"/>
    <property type="match status" value="1"/>
</dbReference>
<feature type="transmembrane region" description="Helical" evidence="2">
    <location>
        <begin position="117"/>
        <end position="135"/>
    </location>
</feature>
<dbReference type="GO" id="GO:0003677">
    <property type="term" value="F:DNA binding"/>
    <property type="evidence" value="ECO:0007669"/>
    <property type="project" value="UniProtKB-KW"/>
</dbReference>
<dbReference type="Pfam" id="PF01381">
    <property type="entry name" value="HTH_3"/>
    <property type="match status" value="1"/>
</dbReference>
<keyword evidence="5" id="KW-1185">Reference proteome</keyword>
<evidence type="ECO:0000313" key="5">
    <source>
        <dbReference type="Proteomes" id="UP000005356"/>
    </source>
</evidence>
<keyword evidence="2" id="KW-1133">Transmembrane helix</keyword>
<dbReference type="InterPro" id="IPR001387">
    <property type="entry name" value="Cro/C1-type_HTH"/>
</dbReference>
<dbReference type="CDD" id="cd00093">
    <property type="entry name" value="HTH_XRE"/>
    <property type="match status" value="1"/>
</dbReference>
<dbReference type="Proteomes" id="UP000005356">
    <property type="component" value="Unassembled WGS sequence"/>
</dbReference>
<evidence type="ECO:0000256" key="2">
    <source>
        <dbReference type="SAM" id="Phobius"/>
    </source>
</evidence>
<dbReference type="PROSITE" id="PS50943">
    <property type="entry name" value="HTH_CROC1"/>
    <property type="match status" value="1"/>
</dbReference>
<comment type="caution">
    <text evidence="4">The sequence shown here is derived from an EMBL/GenBank/DDBJ whole genome shotgun (WGS) entry which is preliminary data.</text>
</comment>
<feature type="domain" description="HTH cro/C1-type" evidence="3">
    <location>
        <begin position="8"/>
        <end position="62"/>
    </location>
</feature>
<dbReference type="SMART" id="SM00530">
    <property type="entry name" value="HTH_XRE"/>
    <property type="match status" value="1"/>
</dbReference>
<organism evidence="4 5">
    <name type="scientific">Streptococcus porcinus str. Jelinkova 176</name>
    <dbReference type="NCBI Taxonomy" id="873448"/>
    <lineage>
        <taxon>Bacteria</taxon>
        <taxon>Bacillati</taxon>
        <taxon>Bacillota</taxon>
        <taxon>Bacilli</taxon>
        <taxon>Lactobacillales</taxon>
        <taxon>Streptococcaceae</taxon>
        <taxon>Streptococcus</taxon>
    </lineage>
</organism>
<gene>
    <name evidence="4" type="ORF">STRPO_1393</name>
</gene>
<dbReference type="PANTHER" id="PTHR46558:SF15">
    <property type="entry name" value="HELIX-TURN-HELIX DOMAIN PROTEIN"/>
    <property type="match status" value="1"/>
</dbReference>
<dbReference type="SUPFAM" id="SSF47413">
    <property type="entry name" value="lambda repressor-like DNA-binding domains"/>
    <property type="match status" value="1"/>
</dbReference>
<dbReference type="Gene3D" id="1.10.260.40">
    <property type="entry name" value="lambda repressor-like DNA-binding domains"/>
    <property type="match status" value="1"/>
</dbReference>
<evidence type="ECO:0000313" key="4">
    <source>
        <dbReference type="EMBL" id="EGJ26396.1"/>
    </source>
</evidence>
<keyword evidence="2" id="KW-0472">Membrane</keyword>
<evidence type="ECO:0000259" key="3">
    <source>
        <dbReference type="PROSITE" id="PS50943"/>
    </source>
</evidence>
<dbReference type="EMBL" id="AEUU02000001">
    <property type="protein sequence ID" value="EGJ26396.1"/>
    <property type="molecule type" value="Genomic_DNA"/>
</dbReference>
<sequence>MNKFAEQLKNYRLKKNYSQDALADRLFISRQAISKWENGDSTPDLENLVKLAEIFDVTLDQLVRGKELASSHNNENDSEEDDNLNLLEGREYVINPETGKYEKRDGITIFIDLVSEYWWLIFFVPIIISFIKSLINLF</sequence>